<dbReference type="InParanoid" id="A0A4S2N4T6"/>
<dbReference type="Pfam" id="PF03061">
    <property type="entry name" value="4HBT"/>
    <property type="match status" value="1"/>
</dbReference>
<keyword evidence="7" id="KW-1185">Reference proteome</keyword>
<evidence type="ECO:0000256" key="1">
    <source>
        <dbReference type="ARBA" id="ARBA00010458"/>
    </source>
</evidence>
<keyword evidence="6" id="KW-0413">Isomerase</keyword>
<dbReference type="FunFam" id="3.10.129.10:FF:000032">
    <property type="entry name" value="Acyl-CoA thioester hydrolase"/>
    <property type="match status" value="1"/>
</dbReference>
<dbReference type="OrthoDB" id="331699at2759"/>
<feature type="domain" description="HotDog ACOT-type" evidence="5">
    <location>
        <begin position="295"/>
        <end position="413"/>
    </location>
</feature>
<gene>
    <name evidence="6" type="ORF">EX30DRAFT_316135</name>
</gene>
<keyword evidence="4" id="KW-0809">Transit peptide</keyword>
<accession>A0A4S2N4T6</accession>
<dbReference type="STRING" id="341454.A0A4S2N4T6"/>
<dbReference type="SUPFAM" id="SSF54637">
    <property type="entry name" value="Thioesterase/thiol ester dehydrase-isomerase"/>
    <property type="match status" value="2"/>
</dbReference>
<keyword evidence="3" id="KW-0378">Hydrolase</keyword>
<dbReference type="AlphaFoldDB" id="A0A4S2N4T6"/>
<sequence length="428" mass="47698">MSLPIRRLLLVNTLRQLPSATNAVRFTARSFTISAPKCYDGVYKELSAMKLEKPWLQALEEREAKKYHPAGMTASGVAGQTSIDQPQPKRMKDSYHEIVLPLAQDDWLVDTYVNSSGQLRLGSLFQDLDALAGIIAYKHTGPGPTIVTAAVDRISIITPMHKFVDLRLSGFVSYVGRSSMEISIEARQMGADGKPIPGNQGLLLTCAFTMVARQPNGNGAMEISPLIVETPEEKAIFAKGQSYKNKKKDLAQTDLLRQTPNDEESDLIHQMWMMQCQYADPQSSVRKPEDTVYMKDSVMQSTMVMQPQYRNKHSFMIFGGYLMKQTMELAFCCCSAFSHVRPTFLSLDPSTFDAPVPVGSILYLTAKVAYTEPAQNGGSRIQVRVESKVKDVEHGKVADTGVFNYTFFVPKSIKVMPLTYTEFVSFQP</sequence>
<dbReference type="GO" id="GO:0047617">
    <property type="term" value="F:fatty acyl-CoA hydrolase activity"/>
    <property type="evidence" value="ECO:0007669"/>
    <property type="project" value="TreeGrafter"/>
</dbReference>
<feature type="domain" description="HotDog ACOT-type" evidence="5">
    <location>
        <begin position="98"/>
        <end position="216"/>
    </location>
</feature>
<dbReference type="GO" id="GO:0016853">
    <property type="term" value="F:isomerase activity"/>
    <property type="evidence" value="ECO:0007669"/>
    <property type="project" value="UniProtKB-KW"/>
</dbReference>
<evidence type="ECO:0000313" key="6">
    <source>
        <dbReference type="EMBL" id="TGZ84279.1"/>
    </source>
</evidence>
<protein>
    <submittedName>
        <fullName evidence="6">Thioesterase/thiol ester dehydrase-isomerase</fullName>
    </submittedName>
</protein>
<comment type="similarity">
    <text evidence="1">Belongs to the acyl coenzyme A hydrolase family.</text>
</comment>
<dbReference type="PANTHER" id="PTHR12655:SF0">
    <property type="entry name" value="ACYL-COENZYME A THIOESTERASE 9, MITOCHONDRIAL"/>
    <property type="match status" value="1"/>
</dbReference>
<evidence type="ECO:0000259" key="5">
    <source>
        <dbReference type="PROSITE" id="PS51770"/>
    </source>
</evidence>
<dbReference type="PROSITE" id="PS51770">
    <property type="entry name" value="HOTDOG_ACOT"/>
    <property type="match status" value="2"/>
</dbReference>
<dbReference type="InterPro" id="IPR033120">
    <property type="entry name" value="HOTDOG_ACOT"/>
</dbReference>
<evidence type="ECO:0000256" key="2">
    <source>
        <dbReference type="ARBA" id="ARBA00022737"/>
    </source>
</evidence>
<dbReference type="InterPro" id="IPR006683">
    <property type="entry name" value="Thioestr_dom"/>
</dbReference>
<keyword evidence="2" id="KW-0677">Repeat</keyword>
<evidence type="ECO:0000256" key="3">
    <source>
        <dbReference type="ARBA" id="ARBA00022801"/>
    </source>
</evidence>
<dbReference type="Proteomes" id="UP000298138">
    <property type="component" value="Unassembled WGS sequence"/>
</dbReference>
<name>A0A4S2N4T6_9PEZI</name>
<dbReference type="EMBL" id="ML220113">
    <property type="protein sequence ID" value="TGZ84279.1"/>
    <property type="molecule type" value="Genomic_DNA"/>
</dbReference>
<evidence type="ECO:0000313" key="7">
    <source>
        <dbReference type="Proteomes" id="UP000298138"/>
    </source>
</evidence>
<dbReference type="PANTHER" id="PTHR12655">
    <property type="entry name" value="ACYL-COA THIOESTERASE"/>
    <property type="match status" value="1"/>
</dbReference>
<evidence type="ECO:0000256" key="4">
    <source>
        <dbReference type="ARBA" id="ARBA00022946"/>
    </source>
</evidence>
<dbReference type="CDD" id="cd03442">
    <property type="entry name" value="BFIT_BACH"/>
    <property type="match status" value="2"/>
</dbReference>
<reference evidence="6 7" key="1">
    <citation type="submission" date="2019-04" db="EMBL/GenBank/DDBJ databases">
        <title>Comparative genomics and transcriptomics to analyze fruiting body development in filamentous ascomycetes.</title>
        <authorList>
            <consortium name="DOE Joint Genome Institute"/>
            <person name="Lutkenhaus R."/>
            <person name="Traeger S."/>
            <person name="Breuer J."/>
            <person name="Kuo A."/>
            <person name="Lipzen A."/>
            <person name="Pangilinan J."/>
            <person name="Dilworth D."/>
            <person name="Sandor L."/>
            <person name="Poggeler S."/>
            <person name="Barry K."/>
            <person name="Grigoriev I.V."/>
            <person name="Nowrousian M."/>
        </authorList>
    </citation>
    <scope>NUCLEOTIDE SEQUENCE [LARGE SCALE GENOMIC DNA]</scope>
    <source>
        <strain evidence="6 7">CBS 389.68</strain>
    </source>
</reference>
<dbReference type="InterPro" id="IPR029069">
    <property type="entry name" value="HotDog_dom_sf"/>
</dbReference>
<dbReference type="GO" id="GO:0006637">
    <property type="term" value="P:acyl-CoA metabolic process"/>
    <property type="evidence" value="ECO:0007669"/>
    <property type="project" value="TreeGrafter"/>
</dbReference>
<organism evidence="6 7">
    <name type="scientific">Ascodesmis nigricans</name>
    <dbReference type="NCBI Taxonomy" id="341454"/>
    <lineage>
        <taxon>Eukaryota</taxon>
        <taxon>Fungi</taxon>
        <taxon>Dikarya</taxon>
        <taxon>Ascomycota</taxon>
        <taxon>Pezizomycotina</taxon>
        <taxon>Pezizomycetes</taxon>
        <taxon>Pezizales</taxon>
        <taxon>Ascodesmidaceae</taxon>
        <taxon>Ascodesmis</taxon>
    </lineage>
</organism>
<dbReference type="Gene3D" id="3.10.129.10">
    <property type="entry name" value="Hotdog Thioesterase"/>
    <property type="match status" value="2"/>
</dbReference>
<dbReference type="GO" id="GO:0005739">
    <property type="term" value="C:mitochondrion"/>
    <property type="evidence" value="ECO:0007669"/>
    <property type="project" value="TreeGrafter"/>
</dbReference>
<proteinExistence type="inferred from homology"/>